<dbReference type="InterPro" id="IPR010982">
    <property type="entry name" value="Lambda_DNA-bd_dom_sf"/>
</dbReference>
<keyword evidence="3" id="KW-0804">Transcription</keyword>
<evidence type="ECO:0000256" key="2">
    <source>
        <dbReference type="ARBA" id="ARBA00023125"/>
    </source>
</evidence>
<protein>
    <submittedName>
        <fullName evidence="5">LacI family transcriptional regulator</fullName>
    </submittedName>
</protein>
<proteinExistence type="predicted"/>
<evidence type="ECO:0000256" key="1">
    <source>
        <dbReference type="ARBA" id="ARBA00023015"/>
    </source>
</evidence>
<keyword evidence="1" id="KW-0805">Transcription regulation</keyword>
<dbReference type="Gene3D" id="3.40.50.2300">
    <property type="match status" value="2"/>
</dbReference>
<dbReference type="PROSITE" id="PS00356">
    <property type="entry name" value="HTH_LACI_1"/>
    <property type="match status" value="1"/>
</dbReference>
<reference evidence="5 6" key="1">
    <citation type="submission" date="2023-02" db="EMBL/GenBank/DDBJ databases">
        <title>Dictyobacter halimunensis sp. nov., a new member of the class Ktedonobacteria from forest soil in a geothermal area.</title>
        <authorList>
            <person name="Rachmania M.K."/>
            <person name="Ningsih F."/>
            <person name="Sakai Y."/>
            <person name="Yabe S."/>
            <person name="Yokota A."/>
            <person name="Sjamsuridzal W."/>
        </authorList>
    </citation>
    <scope>NUCLEOTIDE SEQUENCE [LARGE SCALE GENOMIC DNA]</scope>
    <source>
        <strain evidence="5 6">S3.2.2.5</strain>
    </source>
</reference>
<gene>
    <name evidence="5" type="ORF">KDH_10520</name>
</gene>
<dbReference type="Pfam" id="PF00356">
    <property type="entry name" value="LacI"/>
    <property type="match status" value="1"/>
</dbReference>
<keyword evidence="2" id="KW-0238">DNA-binding</keyword>
<comment type="caution">
    <text evidence="5">The sequence shown here is derived from an EMBL/GenBank/DDBJ whole genome shotgun (WGS) entry which is preliminary data.</text>
</comment>
<sequence>MNEQIEHHRPTIAEIAKAAGVSTATVSKVLNQRSDVGQSTRDHVAQIIEKHGYVRNRAASVLRKGLSGLVELVVPGLDVDYYLLVISGVEEVLSSAHVRLVLSTTHNEAQQERQWLANVLDKSTDGVLLLIPYHSATVASQLRAHHIPFVIIDDRSESDPSVPSVGSTNWAGSWTATEYLLSLGHRRIAMISGTPSLMASRMRIAAYSAALQAAGITPDPALLRMGDYLPGSGYRETCELLALPEPPTAILASNDLEATGVYLALYERGILVPEQMSVVGFDDIPSSALATPPLTTIHQPLKAMGKMAAEMLLKMIAGEQLETGRVELATSLVVRKSCAPPYRRQTNPTVS</sequence>
<dbReference type="Pfam" id="PF13377">
    <property type="entry name" value="Peripla_BP_3"/>
    <property type="match status" value="1"/>
</dbReference>
<dbReference type="PANTHER" id="PTHR30146">
    <property type="entry name" value="LACI-RELATED TRANSCRIPTIONAL REPRESSOR"/>
    <property type="match status" value="1"/>
</dbReference>
<accession>A0ABQ6FJ41</accession>
<evidence type="ECO:0000313" key="6">
    <source>
        <dbReference type="Proteomes" id="UP001344906"/>
    </source>
</evidence>
<dbReference type="Proteomes" id="UP001344906">
    <property type="component" value="Unassembled WGS sequence"/>
</dbReference>
<evidence type="ECO:0000313" key="5">
    <source>
        <dbReference type="EMBL" id="GLV54204.1"/>
    </source>
</evidence>
<evidence type="ECO:0000259" key="4">
    <source>
        <dbReference type="PROSITE" id="PS50932"/>
    </source>
</evidence>
<evidence type="ECO:0000256" key="3">
    <source>
        <dbReference type="ARBA" id="ARBA00023163"/>
    </source>
</evidence>
<dbReference type="Gene3D" id="1.10.260.40">
    <property type="entry name" value="lambda repressor-like DNA-binding domains"/>
    <property type="match status" value="1"/>
</dbReference>
<dbReference type="PRINTS" id="PR00036">
    <property type="entry name" value="HTHLACI"/>
</dbReference>
<name>A0ABQ6FJ41_9CHLR</name>
<feature type="domain" description="HTH lacI-type" evidence="4">
    <location>
        <begin position="10"/>
        <end position="64"/>
    </location>
</feature>
<dbReference type="SMART" id="SM00354">
    <property type="entry name" value="HTH_LACI"/>
    <property type="match status" value="1"/>
</dbReference>
<dbReference type="CDD" id="cd01392">
    <property type="entry name" value="HTH_LacI"/>
    <property type="match status" value="1"/>
</dbReference>
<dbReference type="EMBL" id="BSRI01000001">
    <property type="protein sequence ID" value="GLV54204.1"/>
    <property type="molecule type" value="Genomic_DNA"/>
</dbReference>
<dbReference type="PROSITE" id="PS50932">
    <property type="entry name" value="HTH_LACI_2"/>
    <property type="match status" value="1"/>
</dbReference>
<organism evidence="5 6">
    <name type="scientific">Dictyobacter halimunensis</name>
    <dbReference type="NCBI Taxonomy" id="3026934"/>
    <lineage>
        <taxon>Bacteria</taxon>
        <taxon>Bacillati</taxon>
        <taxon>Chloroflexota</taxon>
        <taxon>Ktedonobacteria</taxon>
        <taxon>Ktedonobacterales</taxon>
        <taxon>Dictyobacteraceae</taxon>
        <taxon>Dictyobacter</taxon>
    </lineage>
</organism>
<dbReference type="InterPro" id="IPR000843">
    <property type="entry name" value="HTH_LacI"/>
</dbReference>
<dbReference type="SUPFAM" id="SSF53822">
    <property type="entry name" value="Periplasmic binding protein-like I"/>
    <property type="match status" value="1"/>
</dbReference>
<keyword evidence="6" id="KW-1185">Reference proteome</keyword>
<dbReference type="RefSeq" id="WP_338247910.1">
    <property type="nucleotide sequence ID" value="NZ_BSRI01000001.1"/>
</dbReference>
<dbReference type="InterPro" id="IPR028082">
    <property type="entry name" value="Peripla_BP_I"/>
</dbReference>
<dbReference type="PANTHER" id="PTHR30146:SF153">
    <property type="entry name" value="LACTOSE OPERON REPRESSOR"/>
    <property type="match status" value="1"/>
</dbReference>
<dbReference type="InterPro" id="IPR046335">
    <property type="entry name" value="LacI/GalR-like_sensor"/>
</dbReference>
<dbReference type="SUPFAM" id="SSF47413">
    <property type="entry name" value="lambda repressor-like DNA-binding domains"/>
    <property type="match status" value="1"/>
</dbReference>